<accession>A0A932I1M1</accession>
<sequence>MNKLGFVYVTYIATTPEKLWEALTSGDFTLLYYWSGRRVQSVWMPGSPVRHTKEDGSLDWQGEVLQADPPKLLSYTFDVAMGGEGRRERPSRVTFEIIPFMGHVKLTLTHGGFEPGSKVLPGISRGWPAILSSLKSLLEGGKALFPLLTNCR</sequence>
<feature type="domain" description="Activator of Hsp90 ATPase homologue 1/2-like C-terminal" evidence="2">
    <location>
        <begin position="14"/>
        <end position="139"/>
    </location>
</feature>
<dbReference type="EMBL" id="JACPUR010000041">
    <property type="protein sequence ID" value="MBI3129705.1"/>
    <property type="molecule type" value="Genomic_DNA"/>
</dbReference>
<dbReference type="Gene3D" id="3.30.530.20">
    <property type="match status" value="1"/>
</dbReference>
<dbReference type="SUPFAM" id="SSF55961">
    <property type="entry name" value="Bet v1-like"/>
    <property type="match status" value="1"/>
</dbReference>
<reference evidence="3" key="1">
    <citation type="submission" date="2020-07" db="EMBL/GenBank/DDBJ databases">
        <title>Huge and variable diversity of episymbiotic CPR bacteria and DPANN archaea in groundwater ecosystems.</title>
        <authorList>
            <person name="He C.Y."/>
            <person name="Keren R."/>
            <person name="Whittaker M."/>
            <person name="Farag I.F."/>
            <person name="Doudna J."/>
            <person name="Cate J.H.D."/>
            <person name="Banfield J.F."/>
        </authorList>
    </citation>
    <scope>NUCLEOTIDE SEQUENCE</scope>
    <source>
        <strain evidence="3">NC_groundwater_763_Ag_S-0.2um_68_21</strain>
    </source>
</reference>
<dbReference type="InterPro" id="IPR013538">
    <property type="entry name" value="ASHA1/2-like_C"/>
</dbReference>
<name>A0A932I1M1_UNCTE</name>
<dbReference type="CDD" id="cd08893">
    <property type="entry name" value="SRPBCC_CalC_Aha1-like_GntR-HTH"/>
    <property type="match status" value="1"/>
</dbReference>
<comment type="similarity">
    <text evidence="1">Belongs to the AHA1 family.</text>
</comment>
<dbReference type="AlphaFoldDB" id="A0A932I1M1"/>
<dbReference type="Pfam" id="PF08327">
    <property type="entry name" value="AHSA1"/>
    <property type="match status" value="1"/>
</dbReference>
<evidence type="ECO:0000313" key="3">
    <source>
        <dbReference type="EMBL" id="MBI3129705.1"/>
    </source>
</evidence>
<gene>
    <name evidence="3" type="ORF">HYZ11_19025</name>
</gene>
<evidence type="ECO:0000259" key="2">
    <source>
        <dbReference type="Pfam" id="PF08327"/>
    </source>
</evidence>
<evidence type="ECO:0000313" key="4">
    <source>
        <dbReference type="Proteomes" id="UP000782312"/>
    </source>
</evidence>
<comment type="caution">
    <text evidence="3">The sequence shown here is derived from an EMBL/GenBank/DDBJ whole genome shotgun (WGS) entry which is preliminary data.</text>
</comment>
<protein>
    <submittedName>
        <fullName evidence="3">SRPBCC family protein</fullName>
    </submittedName>
</protein>
<evidence type="ECO:0000256" key="1">
    <source>
        <dbReference type="ARBA" id="ARBA00006817"/>
    </source>
</evidence>
<dbReference type="InterPro" id="IPR023393">
    <property type="entry name" value="START-like_dom_sf"/>
</dbReference>
<dbReference type="Proteomes" id="UP000782312">
    <property type="component" value="Unassembled WGS sequence"/>
</dbReference>
<organism evidence="3 4">
    <name type="scientific">Tectimicrobiota bacterium</name>
    <dbReference type="NCBI Taxonomy" id="2528274"/>
    <lineage>
        <taxon>Bacteria</taxon>
        <taxon>Pseudomonadati</taxon>
        <taxon>Nitrospinota/Tectimicrobiota group</taxon>
        <taxon>Candidatus Tectimicrobiota</taxon>
    </lineage>
</organism>
<proteinExistence type="inferred from homology"/>